<dbReference type="CDD" id="cd21112">
    <property type="entry name" value="alphaLP-like"/>
    <property type="match status" value="1"/>
</dbReference>
<feature type="transmembrane region" description="Helical" evidence="1">
    <location>
        <begin position="22"/>
        <end position="42"/>
    </location>
</feature>
<keyword evidence="1" id="KW-1133">Transmembrane helix</keyword>
<evidence type="ECO:0000313" key="3">
    <source>
        <dbReference type="Proteomes" id="UP000025947"/>
    </source>
</evidence>
<dbReference type="InterPro" id="IPR018114">
    <property type="entry name" value="TRYPSIN_HIS"/>
</dbReference>
<proteinExistence type="predicted"/>
<dbReference type="AlphaFoldDB" id="A0A051U3Y9"/>
<dbReference type="PROSITE" id="PS00135">
    <property type="entry name" value="TRYPSIN_SER"/>
    <property type="match status" value="1"/>
</dbReference>
<evidence type="ECO:0008006" key="4">
    <source>
        <dbReference type="Google" id="ProtNLM"/>
    </source>
</evidence>
<reference evidence="2 3" key="1">
    <citation type="submission" date="2014-04" db="EMBL/GenBank/DDBJ databases">
        <title>The Genome Sequence of Mycobacterium tuberculosis TKK-01-0051.</title>
        <authorList>
            <consortium name="The Broad Institute Genomics Platform"/>
            <consortium name="The Broad Institute Genome Sequencing Center for Infectious Disease"/>
            <person name="Earl A.M."/>
            <person name="Cohen K."/>
            <person name="Pym A."/>
            <person name="Bishai W."/>
            <person name="Maharaj K."/>
            <person name="Desjardins C."/>
            <person name="Abeel T."/>
            <person name="Young S."/>
            <person name="Zeng Q."/>
            <person name="Gargeya S."/>
            <person name="Abouelleil A."/>
            <person name="Alvarado L."/>
            <person name="Chapman S.B."/>
            <person name="Gainer-Dewar J."/>
            <person name="Goldberg J."/>
            <person name="Griggs A."/>
            <person name="Gujja S."/>
            <person name="Hansen M."/>
            <person name="Howarth C."/>
            <person name="Imamovic A."/>
            <person name="Larimer J."/>
            <person name="Murphy C."/>
            <person name="Naylor J."/>
            <person name="Pearson M."/>
            <person name="Poon T.W."/>
            <person name="Priest M."/>
            <person name="Roberts A."/>
            <person name="Saif S."/>
            <person name="Shea T."/>
            <person name="Sykes S."/>
            <person name="Wortman J."/>
            <person name="Nusbaum C."/>
            <person name="Birren B."/>
        </authorList>
    </citation>
    <scope>NUCLEOTIDE SEQUENCE [LARGE SCALE GENOMIC DNA]</scope>
    <source>
        <strain evidence="2 3">TKK-01-0051</strain>
    </source>
</reference>
<keyword evidence="1" id="KW-0812">Transmembrane</keyword>
<evidence type="ECO:0000313" key="2">
    <source>
        <dbReference type="EMBL" id="KBZ63780.1"/>
    </source>
</evidence>
<dbReference type="EMBL" id="JLXW01000006">
    <property type="protein sequence ID" value="KBZ63780.1"/>
    <property type="molecule type" value="Genomic_DNA"/>
</dbReference>
<dbReference type="InterPro" id="IPR033116">
    <property type="entry name" value="TRYPSIN_SER"/>
</dbReference>
<dbReference type="Proteomes" id="UP000025947">
    <property type="component" value="Unassembled WGS sequence"/>
</dbReference>
<protein>
    <recommendedName>
        <fullName evidence="4">Endopeptidase</fullName>
    </recommendedName>
</protein>
<gene>
    <name evidence="2" type="ORF">K875_02492</name>
</gene>
<dbReference type="InterPro" id="IPR043504">
    <property type="entry name" value="Peptidase_S1_PA_chymotrypsin"/>
</dbReference>
<dbReference type="GO" id="GO:0004252">
    <property type="term" value="F:serine-type endopeptidase activity"/>
    <property type="evidence" value="ECO:0007669"/>
    <property type="project" value="InterPro"/>
</dbReference>
<dbReference type="PROSITE" id="PS00134">
    <property type="entry name" value="TRYPSIN_HIS"/>
    <property type="match status" value="1"/>
</dbReference>
<name>A0A051U3Y9_9MYCO</name>
<dbReference type="SUPFAM" id="SSF50494">
    <property type="entry name" value="Trypsin-like serine proteases"/>
    <property type="match status" value="1"/>
</dbReference>
<comment type="caution">
    <text evidence="2">The sequence shown here is derived from an EMBL/GenBank/DDBJ whole genome shotgun (WGS) entry which is preliminary data.</text>
</comment>
<organism evidence="2 3">
    <name type="scientific">Mycobacterium [tuberculosis] TKK-01-0051</name>
    <dbReference type="NCBI Taxonomy" id="1324261"/>
    <lineage>
        <taxon>Bacteria</taxon>
        <taxon>Bacillati</taxon>
        <taxon>Actinomycetota</taxon>
        <taxon>Actinomycetes</taxon>
        <taxon>Mycobacteriales</taxon>
        <taxon>Mycobacteriaceae</taxon>
        <taxon>Mycobacterium</taxon>
        <taxon>Mycobacterium avium complex (MAC)</taxon>
    </lineage>
</organism>
<dbReference type="Gene3D" id="2.40.10.10">
    <property type="entry name" value="Trypsin-like serine proteases"/>
    <property type="match status" value="2"/>
</dbReference>
<dbReference type="RefSeq" id="WP_044485239.1">
    <property type="nucleotide sequence ID" value="NZ_KK328284.1"/>
</dbReference>
<accession>A0A051U3Y9</accession>
<keyword evidence="3" id="KW-1185">Reference proteome</keyword>
<evidence type="ECO:0000256" key="1">
    <source>
        <dbReference type="SAM" id="Phobius"/>
    </source>
</evidence>
<dbReference type="PATRIC" id="fig|1324261.3.peg.2513"/>
<dbReference type="GO" id="GO:0006508">
    <property type="term" value="P:proteolysis"/>
    <property type="evidence" value="ECO:0007669"/>
    <property type="project" value="InterPro"/>
</dbReference>
<dbReference type="HOGENOM" id="CLU_996854_0_0_11"/>
<feature type="transmembrane region" description="Helical" evidence="1">
    <location>
        <begin position="71"/>
        <end position="90"/>
    </location>
</feature>
<sequence>MDRVYAMEVASWGTGYSPARTVALPLSALVLAVLAVMGFLPGPGERRRKPKKSLRALLSAQPRRAKIHTSLLSLAVVCSIAALVAAVCLFPETATPAQQPAPPPPHVLAPIDLPAASAAGPGAGIYVDYADGSGGMGCTAGFLVHTSSGGAGILTAGHCNRPGERSKVTMNLGGVLPYATLGTFTETVNEGVHDEQHDIGLITLDGDNVPRSPAIASSLPVSGVATNLQIGQQLCKFGMGSGTDACGQIVQITGSKVVFLASGRCGDSGGPVYLNEKDGTVSAVGILIRGGDPHTAKAGCAARAKFSVAELVRPWLDKWHLTAVTAPASPR</sequence>
<dbReference type="InterPro" id="IPR009003">
    <property type="entry name" value="Peptidase_S1_PA"/>
</dbReference>
<keyword evidence="1" id="KW-0472">Membrane</keyword>